<evidence type="ECO:0000256" key="5">
    <source>
        <dbReference type="ARBA" id="ARBA00022777"/>
    </source>
</evidence>
<dbReference type="Pfam" id="PF08447">
    <property type="entry name" value="PAS_3"/>
    <property type="match status" value="2"/>
</dbReference>
<keyword evidence="6" id="KW-0902">Two-component regulatory system</keyword>
<evidence type="ECO:0000256" key="6">
    <source>
        <dbReference type="ARBA" id="ARBA00023012"/>
    </source>
</evidence>
<dbReference type="SMART" id="SM00091">
    <property type="entry name" value="PAS"/>
    <property type="match status" value="3"/>
</dbReference>
<dbReference type="InterPro" id="IPR003661">
    <property type="entry name" value="HisK_dim/P_dom"/>
</dbReference>
<dbReference type="InterPro" id="IPR001610">
    <property type="entry name" value="PAC"/>
</dbReference>
<feature type="domain" description="Histidine kinase" evidence="8">
    <location>
        <begin position="423"/>
        <end position="634"/>
    </location>
</feature>
<dbReference type="SMART" id="SM00388">
    <property type="entry name" value="HisKA"/>
    <property type="match status" value="1"/>
</dbReference>
<dbReference type="EC" id="2.7.13.3" evidence="2"/>
<dbReference type="Pfam" id="PF02518">
    <property type="entry name" value="HATPase_c"/>
    <property type="match status" value="1"/>
</dbReference>
<dbReference type="InterPro" id="IPR036890">
    <property type="entry name" value="HATPase_C_sf"/>
</dbReference>
<dbReference type="PROSITE" id="PS50112">
    <property type="entry name" value="PAS"/>
    <property type="match status" value="2"/>
</dbReference>
<evidence type="ECO:0000313" key="12">
    <source>
        <dbReference type="Proteomes" id="UP000636505"/>
    </source>
</evidence>
<dbReference type="SUPFAM" id="SSF55785">
    <property type="entry name" value="PYP-like sensor domain (PAS domain)"/>
    <property type="match status" value="3"/>
</dbReference>
<organism evidence="11 12">
    <name type="scientific">Vasconcelosia minhoensis LEGE 07310</name>
    <dbReference type="NCBI Taxonomy" id="915328"/>
    <lineage>
        <taxon>Bacteria</taxon>
        <taxon>Bacillati</taxon>
        <taxon>Cyanobacteriota</taxon>
        <taxon>Cyanophyceae</taxon>
        <taxon>Nodosilineales</taxon>
        <taxon>Cymatolegaceae</taxon>
        <taxon>Vasconcelosia</taxon>
        <taxon>Vasconcelosia minhoensis</taxon>
    </lineage>
</organism>
<dbReference type="InterPro" id="IPR036097">
    <property type="entry name" value="HisK_dim/P_sf"/>
</dbReference>
<comment type="catalytic activity">
    <reaction evidence="1">
        <text>ATP + protein L-histidine = ADP + protein N-phospho-L-histidine.</text>
        <dbReference type="EC" id="2.7.13.3"/>
    </reaction>
</comment>
<dbReference type="CDD" id="cd00082">
    <property type="entry name" value="HisKA"/>
    <property type="match status" value="1"/>
</dbReference>
<dbReference type="InterPro" id="IPR052162">
    <property type="entry name" value="Sensor_kinase/Photoreceptor"/>
</dbReference>
<sequence length="635" mass="71479">MSNLPSLSRFHPDFESLAQLSRDLLWVFDAAGRCRWVSPSVQAILGYPPADCLERPLTQWVHPEDVAASQQQLEIALTQGRSVSFENRCRCREGRWQTLMWTISPVHQEECHWLYCLAQPLLSAPADRAQVEAAQTDISMYVSAIHNIPVGIYIWRLDDLADVRSFRLIATNRAATQATGVAMEGLLNRAMAETFPKLFETDIPLAYADVVRTGTRRNLGEMTYADQRVQPSIFAVQAFPLPNQCVGVAFENITDRKRDEQLRRQGEEQLRIIFQEAGVGMARVAISGRWIQVNQKLCQLLGYQDTELCQLTFDHIIHPDDHALDQAYYQQLLAQPNGLTQEKRCLRKDGSTVWVELTGSLVKDDQGQPGYFIAVISDVTQRKQSELKLQRQKDELMQINRRLAHTTATLERRNQELDQFAYVASHDLKAPLRAIANLAAWIEEDLTDTLPAENKRQLDLLQGRIHRMEGLIDGLLRYSRVGRERQPVETVPVAALLAEVIDSLAPPAGVTVAIVTPMPTLQTQRLPLRQVFANLISNAIKHRDRPEGRVQIAAVEQDDWYEFSVTDDGPGIAAAYHSKIFTIFQTLIARDKSDHTGIGLSIVKKSVEAEGGEITVESAEGEGATFRFTWPKQSA</sequence>
<dbReference type="SMART" id="SM00086">
    <property type="entry name" value="PAC"/>
    <property type="match status" value="2"/>
</dbReference>
<keyword evidence="5" id="KW-0418">Kinase</keyword>
<dbReference type="Gene3D" id="1.10.287.130">
    <property type="match status" value="1"/>
</dbReference>
<dbReference type="SUPFAM" id="SSF55874">
    <property type="entry name" value="ATPase domain of HSP90 chaperone/DNA topoisomerase II/histidine kinase"/>
    <property type="match status" value="1"/>
</dbReference>
<dbReference type="AlphaFoldDB" id="A0A8J7AHE8"/>
<dbReference type="InterPro" id="IPR035965">
    <property type="entry name" value="PAS-like_dom_sf"/>
</dbReference>
<dbReference type="InterPro" id="IPR003594">
    <property type="entry name" value="HATPase_dom"/>
</dbReference>
<feature type="coiled-coil region" evidence="7">
    <location>
        <begin position="382"/>
        <end position="409"/>
    </location>
</feature>
<feature type="domain" description="PAS" evidence="9">
    <location>
        <begin position="10"/>
        <end position="80"/>
    </location>
</feature>
<dbReference type="Pfam" id="PF13426">
    <property type="entry name" value="PAS_9"/>
    <property type="match status" value="1"/>
</dbReference>
<dbReference type="Gene3D" id="3.30.450.20">
    <property type="entry name" value="PAS domain"/>
    <property type="match status" value="3"/>
</dbReference>
<keyword evidence="7" id="KW-0175">Coiled coil</keyword>
<evidence type="ECO:0000259" key="9">
    <source>
        <dbReference type="PROSITE" id="PS50112"/>
    </source>
</evidence>
<dbReference type="Gene3D" id="3.30.565.10">
    <property type="entry name" value="Histidine kinase-like ATPase, C-terminal domain"/>
    <property type="match status" value="1"/>
</dbReference>
<dbReference type="Pfam" id="PF00512">
    <property type="entry name" value="HisKA"/>
    <property type="match status" value="1"/>
</dbReference>
<dbReference type="InterPro" id="IPR004358">
    <property type="entry name" value="Sig_transdc_His_kin-like_C"/>
</dbReference>
<dbReference type="PROSITE" id="PS50109">
    <property type="entry name" value="HIS_KIN"/>
    <property type="match status" value="1"/>
</dbReference>
<evidence type="ECO:0000256" key="2">
    <source>
        <dbReference type="ARBA" id="ARBA00012438"/>
    </source>
</evidence>
<evidence type="ECO:0000313" key="11">
    <source>
        <dbReference type="EMBL" id="MBE9079004.1"/>
    </source>
</evidence>
<dbReference type="GO" id="GO:0000155">
    <property type="term" value="F:phosphorelay sensor kinase activity"/>
    <property type="evidence" value="ECO:0007669"/>
    <property type="project" value="InterPro"/>
</dbReference>
<dbReference type="RefSeq" id="WP_193909491.1">
    <property type="nucleotide sequence ID" value="NZ_JADEXG010000045.1"/>
</dbReference>
<dbReference type="InterPro" id="IPR000014">
    <property type="entry name" value="PAS"/>
</dbReference>
<gene>
    <name evidence="11" type="ORF">IQ241_17160</name>
</gene>
<evidence type="ECO:0000259" key="10">
    <source>
        <dbReference type="PROSITE" id="PS50113"/>
    </source>
</evidence>
<comment type="caution">
    <text evidence="11">The sequence shown here is derived from an EMBL/GenBank/DDBJ whole genome shotgun (WGS) entry which is preliminary data.</text>
</comment>
<proteinExistence type="predicted"/>
<evidence type="ECO:0000256" key="7">
    <source>
        <dbReference type="SAM" id="Coils"/>
    </source>
</evidence>
<dbReference type="PROSITE" id="PS50113">
    <property type="entry name" value="PAC"/>
    <property type="match status" value="1"/>
</dbReference>
<keyword evidence="4" id="KW-0808">Transferase</keyword>
<dbReference type="PRINTS" id="PR00344">
    <property type="entry name" value="BCTRLSENSOR"/>
</dbReference>
<evidence type="ECO:0000256" key="1">
    <source>
        <dbReference type="ARBA" id="ARBA00000085"/>
    </source>
</evidence>
<keyword evidence="3" id="KW-0597">Phosphoprotein</keyword>
<protein>
    <recommendedName>
        <fullName evidence="2">histidine kinase</fullName>
        <ecNumber evidence="2">2.7.13.3</ecNumber>
    </recommendedName>
</protein>
<dbReference type="InterPro" id="IPR013655">
    <property type="entry name" value="PAS_fold_3"/>
</dbReference>
<dbReference type="Proteomes" id="UP000636505">
    <property type="component" value="Unassembled WGS sequence"/>
</dbReference>
<dbReference type="NCBIfam" id="TIGR00229">
    <property type="entry name" value="sensory_box"/>
    <property type="match status" value="2"/>
</dbReference>
<dbReference type="CDD" id="cd00130">
    <property type="entry name" value="PAS"/>
    <property type="match status" value="2"/>
</dbReference>
<dbReference type="EMBL" id="JADEXG010000045">
    <property type="protein sequence ID" value="MBE9079004.1"/>
    <property type="molecule type" value="Genomic_DNA"/>
</dbReference>
<dbReference type="SMART" id="SM00387">
    <property type="entry name" value="HATPase_c"/>
    <property type="match status" value="1"/>
</dbReference>
<dbReference type="SUPFAM" id="SSF47384">
    <property type="entry name" value="Homodimeric domain of signal transducing histidine kinase"/>
    <property type="match status" value="1"/>
</dbReference>
<name>A0A8J7AHE8_9CYAN</name>
<dbReference type="PANTHER" id="PTHR43304:SF1">
    <property type="entry name" value="PAC DOMAIN-CONTAINING PROTEIN"/>
    <property type="match status" value="1"/>
</dbReference>
<accession>A0A8J7AHE8</accession>
<keyword evidence="12" id="KW-1185">Reference proteome</keyword>
<evidence type="ECO:0000256" key="4">
    <source>
        <dbReference type="ARBA" id="ARBA00022679"/>
    </source>
</evidence>
<dbReference type="InterPro" id="IPR005467">
    <property type="entry name" value="His_kinase_dom"/>
</dbReference>
<feature type="domain" description="PAS" evidence="9">
    <location>
        <begin position="266"/>
        <end position="336"/>
    </location>
</feature>
<dbReference type="InterPro" id="IPR000700">
    <property type="entry name" value="PAS-assoc_C"/>
</dbReference>
<feature type="domain" description="PAC" evidence="10">
    <location>
        <begin position="339"/>
        <end position="391"/>
    </location>
</feature>
<reference evidence="11" key="1">
    <citation type="submission" date="2020-10" db="EMBL/GenBank/DDBJ databases">
        <authorList>
            <person name="Castelo-Branco R."/>
            <person name="Eusebio N."/>
            <person name="Adriana R."/>
            <person name="Vieira A."/>
            <person name="Brugerolle De Fraissinette N."/>
            <person name="Rezende De Castro R."/>
            <person name="Schneider M.P."/>
            <person name="Vasconcelos V."/>
            <person name="Leao P.N."/>
        </authorList>
    </citation>
    <scope>NUCLEOTIDE SEQUENCE</scope>
    <source>
        <strain evidence="11">LEGE 07310</strain>
    </source>
</reference>
<evidence type="ECO:0000256" key="3">
    <source>
        <dbReference type="ARBA" id="ARBA00022553"/>
    </source>
</evidence>
<dbReference type="PANTHER" id="PTHR43304">
    <property type="entry name" value="PHYTOCHROME-LIKE PROTEIN CPH1"/>
    <property type="match status" value="1"/>
</dbReference>
<evidence type="ECO:0000259" key="8">
    <source>
        <dbReference type="PROSITE" id="PS50109"/>
    </source>
</evidence>